<organism evidence="3 4">
    <name type="scientific">Allacma fusca</name>
    <dbReference type="NCBI Taxonomy" id="39272"/>
    <lineage>
        <taxon>Eukaryota</taxon>
        <taxon>Metazoa</taxon>
        <taxon>Ecdysozoa</taxon>
        <taxon>Arthropoda</taxon>
        <taxon>Hexapoda</taxon>
        <taxon>Collembola</taxon>
        <taxon>Symphypleona</taxon>
        <taxon>Sminthuridae</taxon>
        <taxon>Allacma</taxon>
    </lineage>
</organism>
<dbReference type="GO" id="GO:0000027">
    <property type="term" value="P:ribosomal large subunit assembly"/>
    <property type="evidence" value="ECO:0007669"/>
    <property type="project" value="TreeGrafter"/>
</dbReference>
<name>A0A8J2K5H9_9HEXA</name>
<feature type="region of interest" description="Disordered" evidence="1">
    <location>
        <begin position="336"/>
        <end position="406"/>
    </location>
</feature>
<dbReference type="EMBL" id="CAJVCH010234543">
    <property type="protein sequence ID" value="CAG7732597.1"/>
    <property type="molecule type" value="Genomic_DNA"/>
</dbReference>
<evidence type="ECO:0000313" key="3">
    <source>
        <dbReference type="EMBL" id="CAG7732597.1"/>
    </source>
</evidence>
<dbReference type="GO" id="GO:0030687">
    <property type="term" value="C:preribosome, large subunit precursor"/>
    <property type="evidence" value="ECO:0007669"/>
    <property type="project" value="TreeGrafter"/>
</dbReference>
<dbReference type="InterPro" id="IPR007109">
    <property type="entry name" value="Brix"/>
</dbReference>
<reference evidence="3" key="1">
    <citation type="submission" date="2021-06" db="EMBL/GenBank/DDBJ databases">
        <authorList>
            <person name="Hodson N. C."/>
            <person name="Mongue J. A."/>
            <person name="Jaron S. K."/>
        </authorList>
    </citation>
    <scope>NUCLEOTIDE SEQUENCE</scope>
</reference>
<protein>
    <recommendedName>
        <fullName evidence="2">Brix domain-containing protein</fullName>
    </recommendedName>
</protein>
<dbReference type="PANTHER" id="PTHR12661">
    <property type="entry name" value="PETER PAN-RELATED"/>
    <property type="match status" value="1"/>
</dbReference>
<evidence type="ECO:0000313" key="4">
    <source>
        <dbReference type="Proteomes" id="UP000708208"/>
    </source>
</evidence>
<dbReference type="AlphaFoldDB" id="A0A8J2K5H9"/>
<dbReference type="GO" id="GO:0019843">
    <property type="term" value="F:rRNA binding"/>
    <property type="evidence" value="ECO:0007669"/>
    <property type="project" value="InterPro"/>
</dbReference>
<dbReference type="Pfam" id="PF04427">
    <property type="entry name" value="Brix"/>
    <property type="match status" value="1"/>
</dbReference>
<accession>A0A8J2K5H9</accession>
<dbReference type="SMART" id="SM00879">
    <property type="entry name" value="Brix"/>
    <property type="match status" value="1"/>
</dbReference>
<dbReference type="PANTHER" id="PTHR12661:SF5">
    <property type="entry name" value="SUPPRESSOR OF SWI4 1 HOMOLOG"/>
    <property type="match status" value="1"/>
</dbReference>
<dbReference type="Proteomes" id="UP000708208">
    <property type="component" value="Unassembled WGS sequence"/>
</dbReference>
<dbReference type="GO" id="GO:0006364">
    <property type="term" value="P:rRNA processing"/>
    <property type="evidence" value="ECO:0007669"/>
    <property type="project" value="InterPro"/>
</dbReference>
<evidence type="ECO:0000259" key="2">
    <source>
        <dbReference type="PROSITE" id="PS50833"/>
    </source>
</evidence>
<gene>
    <name evidence="3" type="ORF">AFUS01_LOCUS21105</name>
</gene>
<dbReference type="PROSITE" id="PS50833">
    <property type="entry name" value="BRIX"/>
    <property type="match status" value="1"/>
</dbReference>
<keyword evidence="4" id="KW-1185">Reference proteome</keyword>
<evidence type="ECO:0000256" key="1">
    <source>
        <dbReference type="SAM" id="MobiDB-lite"/>
    </source>
</evidence>
<dbReference type="InterPro" id="IPR045112">
    <property type="entry name" value="PPAN-like"/>
</dbReference>
<dbReference type="OrthoDB" id="10261452at2759"/>
<comment type="caution">
    <text evidence="3">The sequence shown here is derived from an EMBL/GenBank/DDBJ whole genome shotgun (WGS) entry which is preliminary data.</text>
</comment>
<sequence length="406" mass="47508">MGKKKTKGRAKRKINHVKNHDPAETTVAVSDEWAQFEPTEYKSAPHSFIIYRGKVGRHIRELMRDFRQIMEPYTASKLQMRKGNVLRDYVAIASYFHVTHLCVLSRTSISPYLKICRIPRGPTLVFRILNYSLARDVLSTLRKQVTYDMQFHHHPLLIMNNFTSEEKHMELISATFQNMFPSININKIRLKEIRRILLLNYNEEDDTIDLRHYTVTYRPVGVSKNMKKLLANNHGKLPNLGRCEDIAEFLNKEAEASESEGEDMSETVDLGQRLSARGTKGVDEVAIRLVELGPRMKLQLIKIEGGLMEGEVLYHKHVLKTDEEKLAMRKLRDEKRNVKERRKKIQQSNVNRKQEEKDKHRQKCLAGMGKTGFKRYSQNEQNDDYDDDAEWYRKEVGEEPEDMQMD</sequence>
<feature type="domain" description="Brix" evidence="2">
    <location>
        <begin position="45"/>
        <end position="309"/>
    </location>
</feature>
<proteinExistence type="predicted"/>